<dbReference type="Gene3D" id="3.30.70.270">
    <property type="match status" value="1"/>
</dbReference>
<dbReference type="InterPro" id="IPR043502">
    <property type="entry name" value="DNA/RNA_pol_sf"/>
</dbReference>
<dbReference type="AlphaFoldDB" id="A0A371HF90"/>
<gene>
    <name evidence="1" type="primary">Tf2-6</name>
    <name evidence="1" type="ORF">CR513_15221</name>
</gene>
<feature type="non-terminal residue" evidence="1">
    <location>
        <position position="1"/>
    </location>
</feature>
<evidence type="ECO:0000313" key="1">
    <source>
        <dbReference type="EMBL" id="RDY01449.1"/>
    </source>
</evidence>
<dbReference type="InterPro" id="IPR053134">
    <property type="entry name" value="RNA-dir_DNA_polymerase"/>
</dbReference>
<dbReference type="EMBL" id="QJKJ01002765">
    <property type="protein sequence ID" value="RDY01449.1"/>
    <property type="molecule type" value="Genomic_DNA"/>
</dbReference>
<dbReference type="SUPFAM" id="SSF56672">
    <property type="entry name" value="DNA/RNA polymerases"/>
    <property type="match status" value="1"/>
</dbReference>
<dbReference type="PANTHER" id="PTHR24559:SF437">
    <property type="entry name" value="RNA-DIRECTED DNA POLYMERASE HOMOLOG"/>
    <property type="match status" value="1"/>
</dbReference>
<proteinExistence type="predicted"/>
<keyword evidence="2" id="KW-1185">Reference proteome</keyword>
<dbReference type="Proteomes" id="UP000257109">
    <property type="component" value="Unassembled WGS sequence"/>
</dbReference>
<dbReference type="InterPro" id="IPR043128">
    <property type="entry name" value="Rev_trsase/Diguanyl_cyclase"/>
</dbReference>
<dbReference type="Gene3D" id="3.10.10.10">
    <property type="entry name" value="HIV Type 1 Reverse Transcriptase, subunit A, domain 1"/>
    <property type="match status" value="1"/>
</dbReference>
<comment type="caution">
    <text evidence="1">The sequence shown here is derived from an EMBL/GenBank/DDBJ whole genome shotgun (WGS) entry which is preliminary data.</text>
</comment>
<dbReference type="STRING" id="157652.A0A371HF90"/>
<sequence>MLNSSLESLVQLLKECLRSSKTSFKKCLKDCHPFVELSIKLILCLGLRCLIILLTETQRYVTQLLGKSLVRESKSLFVMPIILVPKKDHTWRMSMVCRPISYIIIRYRHTIPCLDDFLDELYGACVFSKIDLRSRYHHIQMKEGDE</sequence>
<reference evidence="1" key="1">
    <citation type="submission" date="2018-05" db="EMBL/GenBank/DDBJ databases">
        <title>Draft genome of Mucuna pruriens seed.</title>
        <authorList>
            <person name="Nnadi N.E."/>
            <person name="Vos R."/>
            <person name="Hasami M.H."/>
            <person name="Devisetty U.K."/>
            <person name="Aguiy J.C."/>
        </authorList>
    </citation>
    <scope>NUCLEOTIDE SEQUENCE [LARGE SCALE GENOMIC DNA]</scope>
    <source>
        <strain evidence="1">JCA_2017</strain>
    </source>
</reference>
<name>A0A371HF90_MUCPR</name>
<accession>A0A371HF90</accession>
<evidence type="ECO:0000313" key="2">
    <source>
        <dbReference type="Proteomes" id="UP000257109"/>
    </source>
</evidence>
<dbReference type="OrthoDB" id="1924993at2759"/>
<organism evidence="1 2">
    <name type="scientific">Mucuna pruriens</name>
    <name type="common">Velvet bean</name>
    <name type="synonym">Dolichos pruriens</name>
    <dbReference type="NCBI Taxonomy" id="157652"/>
    <lineage>
        <taxon>Eukaryota</taxon>
        <taxon>Viridiplantae</taxon>
        <taxon>Streptophyta</taxon>
        <taxon>Embryophyta</taxon>
        <taxon>Tracheophyta</taxon>
        <taxon>Spermatophyta</taxon>
        <taxon>Magnoliopsida</taxon>
        <taxon>eudicotyledons</taxon>
        <taxon>Gunneridae</taxon>
        <taxon>Pentapetalae</taxon>
        <taxon>rosids</taxon>
        <taxon>fabids</taxon>
        <taxon>Fabales</taxon>
        <taxon>Fabaceae</taxon>
        <taxon>Papilionoideae</taxon>
        <taxon>50 kb inversion clade</taxon>
        <taxon>NPAAA clade</taxon>
        <taxon>indigoferoid/millettioid clade</taxon>
        <taxon>Phaseoleae</taxon>
        <taxon>Mucuna</taxon>
    </lineage>
</organism>
<dbReference type="PANTHER" id="PTHR24559">
    <property type="entry name" value="TRANSPOSON TY3-I GAG-POL POLYPROTEIN"/>
    <property type="match status" value="1"/>
</dbReference>
<protein>
    <submittedName>
        <fullName evidence="1">Tf2-6</fullName>
    </submittedName>
</protein>